<organism evidence="1">
    <name type="scientific">hydrothermal vent metagenome</name>
    <dbReference type="NCBI Taxonomy" id="652676"/>
    <lineage>
        <taxon>unclassified sequences</taxon>
        <taxon>metagenomes</taxon>
        <taxon>ecological metagenomes</taxon>
    </lineage>
</organism>
<reference evidence="1" key="1">
    <citation type="submission" date="2018-06" db="EMBL/GenBank/DDBJ databases">
        <authorList>
            <person name="Zhirakovskaya E."/>
        </authorList>
    </citation>
    <scope>NUCLEOTIDE SEQUENCE</scope>
</reference>
<dbReference type="Gene3D" id="3.90.79.10">
    <property type="entry name" value="Nucleoside Triphosphate Pyrophosphohydrolase"/>
    <property type="match status" value="1"/>
</dbReference>
<evidence type="ECO:0008006" key="2">
    <source>
        <dbReference type="Google" id="ProtNLM"/>
    </source>
</evidence>
<dbReference type="AlphaFoldDB" id="A0A3B1DYT7"/>
<gene>
    <name evidence="1" type="ORF">MNBD_PLANCTO03-358</name>
</gene>
<proteinExistence type="predicted"/>
<evidence type="ECO:0000313" key="1">
    <source>
        <dbReference type="EMBL" id="VAX41644.1"/>
    </source>
</evidence>
<dbReference type="InterPro" id="IPR015797">
    <property type="entry name" value="NUDIX_hydrolase-like_dom_sf"/>
</dbReference>
<dbReference type="SUPFAM" id="SSF55811">
    <property type="entry name" value="Nudix"/>
    <property type="match status" value="1"/>
</dbReference>
<name>A0A3B1DYT7_9ZZZZ</name>
<accession>A0A3B1DYT7</accession>
<dbReference type="EMBL" id="UOGK01000572">
    <property type="protein sequence ID" value="VAX41644.1"/>
    <property type="molecule type" value="Genomic_DNA"/>
</dbReference>
<protein>
    <recommendedName>
        <fullName evidence="2">Nudix hydrolase domain-containing protein</fullName>
    </recommendedName>
</protein>
<sequence>MSNARESPSDTGGRAFQPASFIPLHCALEDITIAVKPGEPPRPTPDMLERWSRACKHNPRLFNGPKLRFMAFNPDTRTITAHRGTYLRYAMQDHDPGATDPGTDIYHLAVSGVIVATDPNTGCDSILLGTRGIETFLYPGMWELAPGGGLESTDIYSQLLLEMEEELGVHGLVDGSRRDTMLKPPGATDVLGLVIDPNTPGVDVVVRLQLRAGAEQAMGQASWEYGSTRFVPVTALAAFVEQEGPHAIIPPVLAIWRSMGWV</sequence>